<sequence length="62" mass="6822">MEAVLSSPTPPPPPPPPTFNISKLRVKVTYLYPKAHRLADASNALKNTAWTSELMGFNTMKP</sequence>
<reference evidence="2" key="1">
    <citation type="submission" date="2019-12" db="EMBL/GenBank/DDBJ databases">
        <title>Genome sequencing and annotation of Brassica cretica.</title>
        <authorList>
            <person name="Studholme D.J."/>
            <person name="Sarris P.F."/>
        </authorList>
    </citation>
    <scope>NUCLEOTIDE SEQUENCE</scope>
    <source>
        <strain evidence="2">PFS-102/07</strain>
        <tissue evidence="2">Leaf</tissue>
    </source>
</reference>
<evidence type="ECO:0000313" key="2">
    <source>
        <dbReference type="EMBL" id="KAF2563372.1"/>
    </source>
</evidence>
<name>A0A8S9I0Y5_BRACR</name>
<comment type="caution">
    <text evidence="2">The sequence shown here is derived from an EMBL/GenBank/DDBJ whole genome shotgun (WGS) entry which is preliminary data.</text>
</comment>
<feature type="compositionally biased region" description="Pro residues" evidence="1">
    <location>
        <begin position="8"/>
        <end position="18"/>
    </location>
</feature>
<evidence type="ECO:0000256" key="1">
    <source>
        <dbReference type="SAM" id="MobiDB-lite"/>
    </source>
</evidence>
<organism evidence="2">
    <name type="scientific">Brassica cretica</name>
    <name type="common">Mustard</name>
    <dbReference type="NCBI Taxonomy" id="69181"/>
    <lineage>
        <taxon>Eukaryota</taxon>
        <taxon>Viridiplantae</taxon>
        <taxon>Streptophyta</taxon>
        <taxon>Embryophyta</taxon>
        <taxon>Tracheophyta</taxon>
        <taxon>Spermatophyta</taxon>
        <taxon>Magnoliopsida</taxon>
        <taxon>eudicotyledons</taxon>
        <taxon>Gunneridae</taxon>
        <taxon>Pentapetalae</taxon>
        <taxon>rosids</taxon>
        <taxon>malvids</taxon>
        <taxon>Brassicales</taxon>
        <taxon>Brassicaceae</taxon>
        <taxon>Brassiceae</taxon>
        <taxon>Brassica</taxon>
    </lineage>
</organism>
<accession>A0A8S9I0Y5</accession>
<gene>
    <name evidence="2" type="ORF">F2Q70_00016593</name>
</gene>
<dbReference type="EMBL" id="QGKY02001250">
    <property type="protein sequence ID" value="KAF2563372.1"/>
    <property type="molecule type" value="Genomic_DNA"/>
</dbReference>
<feature type="region of interest" description="Disordered" evidence="1">
    <location>
        <begin position="1"/>
        <end position="20"/>
    </location>
</feature>
<proteinExistence type="predicted"/>
<dbReference type="AlphaFoldDB" id="A0A8S9I0Y5"/>
<protein>
    <submittedName>
        <fullName evidence="2">Uncharacterized protein</fullName>
    </submittedName>
</protein>